<sequence length="299" mass="32907">MAIVSRLLSFLCFLLILNFITTKSCAQPISSHFCENNSTYTTNSTYHTNLNTLLSNLTSNTEINNYGFYNLSYGQDTNKVYAIGLCRGDIKPDKCNSCLNNARTNLTELCPNDKGAIGWFDDEKCMLRYSDRLIFGHLETGPAYYVWNLNNASDSNEFNKDVTNLLDSLKTKAASGDSYLKYAATSASGPRNQTIYGLAQCTPDLTLSECSICLNESISVLPSCCNNRVGARIVRPSCNLRYETGLFYEPIAYAPSPLPSTDAPPPTPAPLPTSEGISNKSRNAAIPLLLLLTLYLCTR</sequence>
<dbReference type="InterPro" id="IPR038408">
    <property type="entry name" value="GNK2_sf"/>
</dbReference>
<dbReference type="Gene3D" id="3.30.430.20">
    <property type="entry name" value="Gnk2 domain, C-X8-C-X2-C motif"/>
    <property type="match status" value="2"/>
</dbReference>
<dbReference type="CDD" id="cd23509">
    <property type="entry name" value="Gnk2-like"/>
    <property type="match status" value="2"/>
</dbReference>
<accession>A0AAV1X412</accession>
<dbReference type="EMBL" id="CAXHTB010000012">
    <property type="protein sequence ID" value="CAL0316323.1"/>
    <property type="molecule type" value="Genomic_DNA"/>
</dbReference>
<reference evidence="5 6" key="1">
    <citation type="submission" date="2024-03" db="EMBL/GenBank/DDBJ databases">
        <authorList>
            <person name="Martinez-Hernandez J."/>
        </authorList>
    </citation>
    <scope>NUCLEOTIDE SEQUENCE [LARGE SCALE GENOMIC DNA]</scope>
</reference>
<proteinExistence type="predicted"/>
<feature type="signal peptide" evidence="3">
    <location>
        <begin position="1"/>
        <end position="26"/>
    </location>
</feature>
<feature type="domain" description="Gnk2-homologous" evidence="4">
    <location>
        <begin position="140"/>
        <end position="247"/>
    </location>
</feature>
<evidence type="ECO:0000313" key="5">
    <source>
        <dbReference type="EMBL" id="CAL0316323.1"/>
    </source>
</evidence>
<comment type="caution">
    <text evidence="5">The sequence shown here is derived from an EMBL/GenBank/DDBJ whole genome shotgun (WGS) entry which is preliminary data.</text>
</comment>
<dbReference type="PANTHER" id="PTHR32099:SF51">
    <property type="entry name" value="CYSTEINE-RICH RECEPTOR-LIKE PROTEIN KINASE 25 ISOFORM X1"/>
    <property type="match status" value="1"/>
</dbReference>
<keyword evidence="1 3" id="KW-0732">Signal</keyword>
<evidence type="ECO:0000259" key="4">
    <source>
        <dbReference type="PROSITE" id="PS51473"/>
    </source>
</evidence>
<evidence type="ECO:0000313" key="6">
    <source>
        <dbReference type="Proteomes" id="UP001497480"/>
    </source>
</evidence>
<keyword evidence="2" id="KW-0677">Repeat</keyword>
<gene>
    <name evidence="5" type="ORF">LLUT_LOCUS17383</name>
</gene>
<dbReference type="FunFam" id="3.30.430.20:FF:000003">
    <property type="entry name" value="Cysteine-rich RLK (RECEPTOR-like protein kinase) 10"/>
    <property type="match status" value="1"/>
</dbReference>
<dbReference type="Pfam" id="PF01657">
    <property type="entry name" value="Stress-antifung"/>
    <property type="match status" value="2"/>
</dbReference>
<dbReference type="FunFam" id="3.30.430.20:FF:000002">
    <property type="entry name" value="Cysteine-rich receptor-like protein kinase 10"/>
    <property type="match status" value="1"/>
</dbReference>
<dbReference type="PROSITE" id="PS51473">
    <property type="entry name" value="GNK2"/>
    <property type="match status" value="2"/>
</dbReference>
<protein>
    <recommendedName>
        <fullName evidence="4">Gnk2-homologous domain-containing protein</fullName>
    </recommendedName>
</protein>
<feature type="domain" description="Gnk2-homologous" evidence="4">
    <location>
        <begin position="28"/>
        <end position="134"/>
    </location>
</feature>
<dbReference type="AlphaFoldDB" id="A0AAV1X412"/>
<evidence type="ECO:0000256" key="3">
    <source>
        <dbReference type="SAM" id="SignalP"/>
    </source>
</evidence>
<keyword evidence="6" id="KW-1185">Reference proteome</keyword>
<dbReference type="InterPro" id="IPR002902">
    <property type="entry name" value="GNK2"/>
</dbReference>
<name>A0AAV1X412_LUPLU</name>
<feature type="chain" id="PRO_5043472028" description="Gnk2-homologous domain-containing protein" evidence="3">
    <location>
        <begin position="27"/>
        <end position="299"/>
    </location>
</feature>
<dbReference type="Proteomes" id="UP001497480">
    <property type="component" value="Unassembled WGS sequence"/>
</dbReference>
<dbReference type="PANTHER" id="PTHR32099">
    <property type="entry name" value="CYSTEINE-RICH REPEAT SECRETORY PROTEIN"/>
    <property type="match status" value="1"/>
</dbReference>
<evidence type="ECO:0000256" key="1">
    <source>
        <dbReference type="ARBA" id="ARBA00022729"/>
    </source>
</evidence>
<evidence type="ECO:0000256" key="2">
    <source>
        <dbReference type="ARBA" id="ARBA00022737"/>
    </source>
</evidence>
<organism evidence="5 6">
    <name type="scientific">Lupinus luteus</name>
    <name type="common">European yellow lupine</name>
    <dbReference type="NCBI Taxonomy" id="3873"/>
    <lineage>
        <taxon>Eukaryota</taxon>
        <taxon>Viridiplantae</taxon>
        <taxon>Streptophyta</taxon>
        <taxon>Embryophyta</taxon>
        <taxon>Tracheophyta</taxon>
        <taxon>Spermatophyta</taxon>
        <taxon>Magnoliopsida</taxon>
        <taxon>eudicotyledons</taxon>
        <taxon>Gunneridae</taxon>
        <taxon>Pentapetalae</taxon>
        <taxon>rosids</taxon>
        <taxon>fabids</taxon>
        <taxon>Fabales</taxon>
        <taxon>Fabaceae</taxon>
        <taxon>Papilionoideae</taxon>
        <taxon>50 kb inversion clade</taxon>
        <taxon>genistoids sensu lato</taxon>
        <taxon>core genistoids</taxon>
        <taxon>Genisteae</taxon>
        <taxon>Lupinus</taxon>
    </lineage>
</organism>